<feature type="region of interest" description="Disordered" evidence="1">
    <location>
        <begin position="441"/>
        <end position="477"/>
    </location>
</feature>
<dbReference type="InterPro" id="IPR049326">
    <property type="entry name" value="Rhodopsin_dom_fungi"/>
</dbReference>
<name>A0AAN6M5J1_9PLEO</name>
<accession>A0AAN6M5J1</accession>
<sequence>MAAIPDRPALHPLTPDDRGSLIIIIAYTFICITVLAAAIRFGLAWSHRLRLKRDDFSFAAGVILALASSACFHIASNNGLGKKMAKVPAGDFDPYYKSQYAGELLGFAAQWAAKVSFLQLCERVAPRDPKQYNMVFGMVTFWGVFSLLAVAFQCGLPHPWIFNPTTCATKGAMMYPVIIMNIITDVILGTWILPTLWKLLMDQERRVMVVVLFGSRLIVACVAAAQLVSVARHISDPDVTYESFGRVLWALCVTHLSVLQSTIPRTKRFIAALQLRTHATVRLTAFELQLPTDPTTLTIPGKSMDDTFNSSEATTTKPEPAHTRSRTPSPSRSIGHRRSASHSPGRSTYSERPLVQLQLTPSAEQCFRTEIVAQGDSKQEAKRNSKRYDGNDWKKYISRRSKAEEDINLASMFSWKSRNSFAQERIVQTKEVTQKVEVVQPKESRWAFGKQGDSSKRNSRGQSIGSKRQSLGQGDGT</sequence>
<feature type="region of interest" description="Disordered" evidence="1">
    <location>
        <begin position="296"/>
        <end position="352"/>
    </location>
</feature>
<evidence type="ECO:0000313" key="5">
    <source>
        <dbReference type="Proteomes" id="UP001280581"/>
    </source>
</evidence>
<feature type="transmembrane region" description="Helical" evidence="2">
    <location>
        <begin position="20"/>
        <end position="43"/>
    </location>
</feature>
<keyword evidence="2" id="KW-1133">Transmembrane helix</keyword>
<feature type="compositionally biased region" description="Polar residues" evidence="1">
    <location>
        <begin position="460"/>
        <end position="477"/>
    </location>
</feature>
<dbReference type="Pfam" id="PF20684">
    <property type="entry name" value="Fung_rhodopsin"/>
    <property type="match status" value="1"/>
</dbReference>
<dbReference type="Proteomes" id="UP001280581">
    <property type="component" value="Unassembled WGS sequence"/>
</dbReference>
<keyword evidence="5" id="KW-1185">Reference proteome</keyword>
<comment type="caution">
    <text evidence="4">The sequence shown here is derived from an EMBL/GenBank/DDBJ whole genome shotgun (WGS) entry which is preliminary data.</text>
</comment>
<feature type="transmembrane region" description="Helical" evidence="2">
    <location>
        <begin position="55"/>
        <end position="75"/>
    </location>
</feature>
<feature type="transmembrane region" description="Helical" evidence="2">
    <location>
        <begin position="209"/>
        <end position="231"/>
    </location>
</feature>
<evidence type="ECO:0000256" key="1">
    <source>
        <dbReference type="SAM" id="MobiDB-lite"/>
    </source>
</evidence>
<keyword evidence="2" id="KW-0472">Membrane</keyword>
<evidence type="ECO:0000256" key="2">
    <source>
        <dbReference type="SAM" id="Phobius"/>
    </source>
</evidence>
<feature type="compositionally biased region" description="Polar residues" evidence="1">
    <location>
        <begin position="306"/>
        <end position="317"/>
    </location>
</feature>
<feature type="transmembrane region" description="Helical" evidence="2">
    <location>
        <begin position="132"/>
        <end position="152"/>
    </location>
</feature>
<evidence type="ECO:0000313" key="4">
    <source>
        <dbReference type="EMBL" id="KAK3216820.1"/>
    </source>
</evidence>
<feature type="transmembrane region" description="Helical" evidence="2">
    <location>
        <begin position="172"/>
        <end position="197"/>
    </location>
</feature>
<protein>
    <recommendedName>
        <fullName evidence="3">Rhodopsin domain-containing protein</fullName>
    </recommendedName>
</protein>
<keyword evidence="2" id="KW-0812">Transmembrane</keyword>
<dbReference type="PANTHER" id="PTHR38794">
    <property type="entry name" value="INTEGRAL MEMBRANE PROTEIN"/>
    <property type="match status" value="1"/>
</dbReference>
<organism evidence="4 5">
    <name type="scientific">Pseudopithomyces chartarum</name>
    <dbReference type="NCBI Taxonomy" id="1892770"/>
    <lineage>
        <taxon>Eukaryota</taxon>
        <taxon>Fungi</taxon>
        <taxon>Dikarya</taxon>
        <taxon>Ascomycota</taxon>
        <taxon>Pezizomycotina</taxon>
        <taxon>Dothideomycetes</taxon>
        <taxon>Pleosporomycetidae</taxon>
        <taxon>Pleosporales</taxon>
        <taxon>Massarineae</taxon>
        <taxon>Didymosphaeriaceae</taxon>
        <taxon>Pseudopithomyces</taxon>
    </lineage>
</organism>
<evidence type="ECO:0000259" key="3">
    <source>
        <dbReference type="Pfam" id="PF20684"/>
    </source>
</evidence>
<dbReference type="EMBL" id="WVTA01000001">
    <property type="protein sequence ID" value="KAK3216820.1"/>
    <property type="molecule type" value="Genomic_DNA"/>
</dbReference>
<reference evidence="4 5" key="1">
    <citation type="submission" date="2021-02" db="EMBL/GenBank/DDBJ databases">
        <title>Genome assembly of Pseudopithomyces chartarum.</title>
        <authorList>
            <person name="Jauregui R."/>
            <person name="Singh J."/>
            <person name="Voisey C."/>
        </authorList>
    </citation>
    <scope>NUCLEOTIDE SEQUENCE [LARGE SCALE GENOMIC DNA]</scope>
    <source>
        <strain evidence="4 5">AGR01</strain>
    </source>
</reference>
<dbReference type="AlphaFoldDB" id="A0AAN6M5J1"/>
<proteinExistence type="predicted"/>
<feature type="domain" description="Rhodopsin" evidence="3">
    <location>
        <begin position="40"/>
        <end position="270"/>
    </location>
</feature>
<dbReference type="PANTHER" id="PTHR38794:SF3">
    <property type="entry name" value="INTEGRAL MEMBRANE PROTEIN"/>
    <property type="match status" value="1"/>
</dbReference>
<gene>
    <name evidence="4" type="ORF">GRF29_1g1053795</name>
</gene>
<feature type="compositionally biased region" description="Polar residues" evidence="1">
    <location>
        <begin position="341"/>
        <end position="350"/>
    </location>
</feature>